<protein>
    <recommendedName>
        <fullName evidence="7">Inositol-1-monophosphatase</fullName>
        <ecNumber evidence="7">3.1.3.25</ecNumber>
    </recommendedName>
</protein>
<dbReference type="SUPFAM" id="SSF56655">
    <property type="entry name" value="Carbohydrate phosphatase"/>
    <property type="match status" value="1"/>
</dbReference>
<dbReference type="GO" id="GO:0007165">
    <property type="term" value="P:signal transduction"/>
    <property type="evidence" value="ECO:0007669"/>
    <property type="project" value="TreeGrafter"/>
</dbReference>
<organism evidence="8">
    <name type="scientific">Paraconexibacter sp. AEG42_29</name>
    <dbReference type="NCBI Taxonomy" id="2997339"/>
    <lineage>
        <taxon>Bacteria</taxon>
        <taxon>Bacillati</taxon>
        <taxon>Actinomycetota</taxon>
        <taxon>Thermoleophilia</taxon>
        <taxon>Solirubrobacterales</taxon>
        <taxon>Paraconexibacteraceae</taxon>
        <taxon>Paraconexibacter</taxon>
    </lineage>
</organism>
<accession>A0AAU7ATL9</accession>
<dbReference type="InterPro" id="IPR020583">
    <property type="entry name" value="Inositol_monoP_metal-BS"/>
</dbReference>
<dbReference type="InterPro" id="IPR033942">
    <property type="entry name" value="IMPase"/>
</dbReference>
<comment type="similarity">
    <text evidence="7">Belongs to the inositol monophosphatase superfamily.</text>
</comment>
<dbReference type="KEGG" id="parq:DSM112329_01807"/>
<dbReference type="RefSeq" id="WP_354701491.1">
    <property type="nucleotide sequence ID" value="NZ_CP114014.1"/>
</dbReference>
<dbReference type="Gene3D" id="3.30.540.10">
    <property type="entry name" value="Fructose-1,6-Bisphosphatase, subunit A, domain 1"/>
    <property type="match status" value="1"/>
</dbReference>
<dbReference type="InterPro" id="IPR000760">
    <property type="entry name" value="Inositol_monophosphatase-like"/>
</dbReference>
<keyword evidence="5 6" id="KW-0460">Magnesium</keyword>
<feature type="binding site" evidence="6">
    <location>
        <position position="99"/>
    </location>
    <ligand>
        <name>Mg(2+)</name>
        <dbReference type="ChEBI" id="CHEBI:18420"/>
        <label>1</label>
        <note>catalytic</note>
    </ligand>
</feature>
<dbReference type="EC" id="3.1.3.25" evidence="7"/>
<dbReference type="Gene3D" id="3.40.190.80">
    <property type="match status" value="1"/>
</dbReference>
<comment type="cofactor">
    <cofactor evidence="2 6 7">
        <name>Mg(2+)</name>
        <dbReference type="ChEBI" id="CHEBI:18420"/>
    </cofactor>
</comment>
<keyword evidence="4 7" id="KW-0378">Hydrolase</keyword>
<dbReference type="PANTHER" id="PTHR20854:SF4">
    <property type="entry name" value="INOSITOL-1-MONOPHOSPHATASE-RELATED"/>
    <property type="match status" value="1"/>
</dbReference>
<feature type="binding site" evidence="6">
    <location>
        <position position="101"/>
    </location>
    <ligand>
        <name>Mg(2+)</name>
        <dbReference type="ChEBI" id="CHEBI:18420"/>
        <label>1</label>
        <note>catalytic</note>
    </ligand>
</feature>
<evidence type="ECO:0000256" key="7">
    <source>
        <dbReference type="RuleBase" id="RU364068"/>
    </source>
</evidence>
<feature type="binding site" evidence="6">
    <location>
        <position position="224"/>
    </location>
    <ligand>
        <name>Mg(2+)</name>
        <dbReference type="ChEBI" id="CHEBI:18420"/>
        <label>1</label>
        <note>catalytic</note>
    </ligand>
</feature>
<evidence type="ECO:0000256" key="5">
    <source>
        <dbReference type="ARBA" id="ARBA00022842"/>
    </source>
</evidence>
<proteinExistence type="inferred from homology"/>
<dbReference type="PRINTS" id="PR00377">
    <property type="entry name" value="IMPHPHTASES"/>
</dbReference>
<dbReference type="PANTHER" id="PTHR20854">
    <property type="entry name" value="INOSITOL MONOPHOSPHATASE"/>
    <property type="match status" value="1"/>
</dbReference>
<comment type="catalytic activity">
    <reaction evidence="1 7">
        <text>a myo-inositol phosphate + H2O = myo-inositol + phosphate</text>
        <dbReference type="Rhea" id="RHEA:24056"/>
        <dbReference type="ChEBI" id="CHEBI:15377"/>
        <dbReference type="ChEBI" id="CHEBI:17268"/>
        <dbReference type="ChEBI" id="CHEBI:43474"/>
        <dbReference type="ChEBI" id="CHEBI:84139"/>
        <dbReference type="EC" id="3.1.3.25"/>
    </reaction>
</comment>
<evidence type="ECO:0000256" key="4">
    <source>
        <dbReference type="ARBA" id="ARBA00022801"/>
    </source>
</evidence>
<evidence type="ECO:0000256" key="2">
    <source>
        <dbReference type="ARBA" id="ARBA00001946"/>
    </source>
</evidence>
<dbReference type="PROSITE" id="PS00629">
    <property type="entry name" value="IMP_1"/>
    <property type="match status" value="1"/>
</dbReference>
<reference evidence="8" key="1">
    <citation type="submission" date="2022-12" db="EMBL/GenBank/DDBJ databases">
        <title>Paraconexibacter alkalitolerans sp. nov. and Baekduia alba sp. nov., isolated from soil and emended description of the genera Paraconexibacter (Chun et al., 2020) and Baekduia (An et al., 2020).</title>
        <authorList>
            <person name="Vieira S."/>
            <person name="Huber K.J."/>
            <person name="Geppert A."/>
            <person name="Wolf J."/>
            <person name="Neumann-Schaal M."/>
            <person name="Muesken M."/>
            <person name="Overmann J."/>
        </authorList>
    </citation>
    <scope>NUCLEOTIDE SEQUENCE</scope>
    <source>
        <strain evidence="8">AEG42_29</strain>
    </source>
</reference>
<dbReference type="CDD" id="cd01639">
    <property type="entry name" value="IMPase"/>
    <property type="match status" value="1"/>
</dbReference>
<dbReference type="GO" id="GO:0008934">
    <property type="term" value="F:inositol monophosphate 1-phosphatase activity"/>
    <property type="evidence" value="ECO:0007669"/>
    <property type="project" value="InterPro"/>
</dbReference>
<evidence type="ECO:0000256" key="6">
    <source>
        <dbReference type="PIRSR" id="PIRSR600760-2"/>
    </source>
</evidence>
<evidence type="ECO:0000256" key="3">
    <source>
        <dbReference type="ARBA" id="ARBA00022723"/>
    </source>
</evidence>
<dbReference type="GO" id="GO:0046872">
    <property type="term" value="F:metal ion binding"/>
    <property type="evidence" value="ECO:0007669"/>
    <property type="project" value="UniProtKB-KW"/>
</dbReference>
<dbReference type="Pfam" id="PF00459">
    <property type="entry name" value="Inositol_P"/>
    <property type="match status" value="1"/>
</dbReference>
<gene>
    <name evidence="8" type="primary">suhB_2</name>
    <name evidence="8" type="ORF">DSM112329_01807</name>
</gene>
<name>A0AAU7ATL9_9ACTN</name>
<evidence type="ECO:0000313" key="8">
    <source>
        <dbReference type="EMBL" id="XAY04969.1"/>
    </source>
</evidence>
<feature type="binding site" evidence="6">
    <location>
        <position position="102"/>
    </location>
    <ligand>
        <name>Mg(2+)</name>
        <dbReference type="ChEBI" id="CHEBI:18420"/>
        <label>1</label>
        <note>catalytic</note>
    </ligand>
</feature>
<dbReference type="EMBL" id="CP114014">
    <property type="protein sequence ID" value="XAY04969.1"/>
    <property type="molecule type" value="Genomic_DNA"/>
</dbReference>
<sequence length="284" mass="29004">MSRPLVIGPPPADAEALLGTAERAARAAGAMLLERFAGGADAIGQVYSKSTSTDLVSEADMAAERAIRAILAEERPDDAVMGEEGDDTPGTSGRRWIVDPLDGTINYLYGLSAWCVSVACEGLAGVVFDPLSGELFASPVTAGAPATCNGAPIAGRGVSELGQSLLGTGFGYDREIRAAQAPIVAGLLPEVRDVRRIGSAALDLAWCASGRLDAYYEFGVKPWDIAAGVLLCAASGLEVHELAGGPVLPSGILVAPPAIAGELVARVEPPDSAAPDVRSEPTSP</sequence>
<evidence type="ECO:0000256" key="1">
    <source>
        <dbReference type="ARBA" id="ARBA00001033"/>
    </source>
</evidence>
<keyword evidence="3 6" id="KW-0479">Metal-binding</keyword>
<feature type="binding site" evidence="6">
    <location>
        <position position="83"/>
    </location>
    <ligand>
        <name>Mg(2+)</name>
        <dbReference type="ChEBI" id="CHEBI:18420"/>
        <label>1</label>
        <note>catalytic</note>
    </ligand>
</feature>
<dbReference type="GO" id="GO:0006020">
    <property type="term" value="P:inositol metabolic process"/>
    <property type="evidence" value="ECO:0007669"/>
    <property type="project" value="TreeGrafter"/>
</dbReference>
<dbReference type="AlphaFoldDB" id="A0AAU7ATL9"/>